<name>A0AA38PQQ1_9AGAR</name>
<reference evidence="1" key="1">
    <citation type="submission" date="2022-08" db="EMBL/GenBank/DDBJ databases">
        <authorList>
            <consortium name="DOE Joint Genome Institute"/>
            <person name="Min B."/>
            <person name="Riley R."/>
            <person name="Sierra-Patev S."/>
            <person name="Naranjo-Ortiz M."/>
            <person name="Looney B."/>
            <person name="Konkel Z."/>
            <person name="Slot J.C."/>
            <person name="Sakamoto Y."/>
            <person name="Steenwyk J.L."/>
            <person name="Rokas A."/>
            <person name="Carro J."/>
            <person name="Camarero S."/>
            <person name="Ferreira P."/>
            <person name="Molpeceres G."/>
            <person name="Ruiz-Duenas F.J."/>
            <person name="Serrano A."/>
            <person name="Henrissat B."/>
            <person name="Drula E."/>
            <person name="Hughes K.W."/>
            <person name="Mata J.L."/>
            <person name="Ishikawa N.K."/>
            <person name="Vargas-Isla R."/>
            <person name="Ushijima S."/>
            <person name="Smith C.A."/>
            <person name="Ahrendt S."/>
            <person name="Andreopoulos W."/>
            <person name="He G."/>
            <person name="Labutti K."/>
            <person name="Lipzen A."/>
            <person name="Ng V."/>
            <person name="Sandor L."/>
            <person name="Barry K."/>
            <person name="Martinez A.T."/>
            <person name="Xiao Y."/>
            <person name="Gibbons J.G."/>
            <person name="Terashima K."/>
            <person name="Hibbett D.S."/>
            <person name="Grigoriev I.V."/>
        </authorList>
    </citation>
    <scope>NUCLEOTIDE SEQUENCE</scope>
    <source>
        <strain evidence="1">TFB7829</strain>
    </source>
</reference>
<feature type="non-terminal residue" evidence="1">
    <location>
        <position position="173"/>
    </location>
</feature>
<comment type="caution">
    <text evidence="1">The sequence shown here is derived from an EMBL/GenBank/DDBJ whole genome shotgun (WGS) entry which is preliminary data.</text>
</comment>
<accession>A0AA38PQQ1</accession>
<dbReference type="Proteomes" id="UP001163850">
    <property type="component" value="Unassembled WGS sequence"/>
</dbReference>
<sequence length="173" mass="19970">FVLVLCFDHFPSSLPPTSRHIIDWETAAFRPLWAGVLGVGWFKEDDQRFIIGSNGPGEFKDDTAPEDIQLRAFFRHHLQKKNPDLFSCFVGGAELRAVLHAAVDSPRPVGETDIFLNRYHKLGYWKEGHRGAFPWDMEAWQHRRMDLDVVEMKRVAGQGDFETLWAELWKSST</sequence>
<evidence type="ECO:0000313" key="1">
    <source>
        <dbReference type="EMBL" id="KAJ3979866.1"/>
    </source>
</evidence>
<organism evidence="1 2">
    <name type="scientific">Lentinula detonsa</name>
    <dbReference type="NCBI Taxonomy" id="2804962"/>
    <lineage>
        <taxon>Eukaryota</taxon>
        <taxon>Fungi</taxon>
        <taxon>Dikarya</taxon>
        <taxon>Basidiomycota</taxon>
        <taxon>Agaricomycotina</taxon>
        <taxon>Agaricomycetes</taxon>
        <taxon>Agaricomycetidae</taxon>
        <taxon>Agaricales</taxon>
        <taxon>Marasmiineae</taxon>
        <taxon>Omphalotaceae</taxon>
        <taxon>Lentinula</taxon>
    </lineage>
</organism>
<proteinExistence type="predicted"/>
<evidence type="ECO:0000313" key="2">
    <source>
        <dbReference type="Proteomes" id="UP001163850"/>
    </source>
</evidence>
<dbReference type="AlphaFoldDB" id="A0AA38PQQ1"/>
<gene>
    <name evidence="1" type="ORF">F5890DRAFT_1478197</name>
</gene>
<protein>
    <submittedName>
        <fullName evidence="1">Uncharacterized protein</fullName>
    </submittedName>
</protein>
<dbReference type="EMBL" id="MU802258">
    <property type="protein sequence ID" value="KAJ3979866.1"/>
    <property type="molecule type" value="Genomic_DNA"/>
</dbReference>